<evidence type="ECO:0000313" key="2">
    <source>
        <dbReference type="Proteomes" id="UP000712600"/>
    </source>
</evidence>
<sequence length="264" mass="30052">MVLRERHSCVAPKTSLPAGATSCARSRKSLPGRLIHERLGLAAVRSLSRVVLFASDLALSLRRRRSRSIFRAPKRQKHERPRAVAVVTSLHMEQTFILAPGCVESLSSSDDWMAGPVQSSSGTKRVQGWSAKEEINLQKEVQVYVQALEQLGSQLKTIYEGDGYSEWQWDCHIPFIRRLKKIMKELQTWLKVELREVRRDKRRQRDAEDEQVCSKHLEVLAQSKGYGLGPNRWSFVRFGQSPLDMFNVGSACTSYAWTTDGPNR</sequence>
<dbReference type="Proteomes" id="UP000712600">
    <property type="component" value="Unassembled WGS sequence"/>
</dbReference>
<accession>A0A8S9Q970</accession>
<gene>
    <name evidence="1" type="ORF">F2Q69_00024866</name>
</gene>
<comment type="caution">
    <text evidence="1">The sequence shown here is derived from an EMBL/GenBank/DDBJ whole genome shotgun (WGS) entry which is preliminary data.</text>
</comment>
<reference evidence="1" key="1">
    <citation type="submission" date="2019-12" db="EMBL/GenBank/DDBJ databases">
        <title>Genome sequencing and annotation of Brassica cretica.</title>
        <authorList>
            <person name="Studholme D.J."/>
            <person name="Sarris P."/>
        </authorList>
    </citation>
    <scope>NUCLEOTIDE SEQUENCE</scope>
    <source>
        <strain evidence="1">PFS-109/04</strain>
        <tissue evidence="1">Leaf</tissue>
    </source>
</reference>
<name>A0A8S9Q970_BRACR</name>
<dbReference type="EMBL" id="QGKX02001290">
    <property type="protein sequence ID" value="KAF3537621.1"/>
    <property type="molecule type" value="Genomic_DNA"/>
</dbReference>
<protein>
    <submittedName>
        <fullName evidence="1">Uncharacterized protein</fullName>
    </submittedName>
</protein>
<evidence type="ECO:0000313" key="1">
    <source>
        <dbReference type="EMBL" id="KAF3537621.1"/>
    </source>
</evidence>
<proteinExistence type="predicted"/>
<dbReference type="AlphaFoldDB" id="A0A8S9Q970"/>
<organism evidence="1 2">
    <name type="scientific">Brassica cretica</name>
    <name type="common">Mustard</name>
    <dbReference type="NCBI Taxonomy" id="69181"/>
    <lineage>
        <taxon>Eukaryota</taxon>
        <taxon>Viridiplantae</taxon>
        <taxon>Streptophyta</taxon>
        <taxon>Embryophyta</taxon>
        <taxon>Tracheophyta</taxon>
        <taxon>Spermatophyta</taxon>
        <taxon>Magnoliopsida</taxon>
        <taxon>eudicotyledons</taxon>
        <taxon>Gunneridae</taxon>
        <taxon>Pentapetalae</taxon>
        <taxon>rosids</taxon>
        <taxon>malvids</taxon>
        <taxon>Brassicales</taxon>
        <taxon>Brassicaceae</taxon>
        <taxon>Brassiceae</taxon>
        <taxon>Brassica</taxon>
    </lineage>
</organism>